<comment type="caution">
    <text evidence="1">The sequence shown here is derived from an EMBL/GenBank/DDBJ whole genome shotgun (WGS) entry which is preliminary data.</text>
</comment>
<evidence type="ECO:0000313" key="2">
    <source>
        <dbReference type="Proteomes" id="UP000676035"/>
    </source>
</evidence>
<dbReference type="RefSeq" id="WP_212545279.1">
    <property type="nucleotide sequence ID" value="NZ_JAGYHE010000008.1"/>
</dbReference>
<accession>A0ABS5N1T8</accession>
<dbReference type="Proteomes" id="UP000676035">
    <property type="component" value="Unassembled WGS sequence"/>
</dbReference>
<organism evidence="1 2">
    <name type="scientific">Pseudomonas rustica</name>
    <dbReference type="NCBI Taxonomy" id="2827099"/>
    <lineage>
        <taxon>Bacteria</taxon>
        <taxon>Pseudomonadati</taxon>
        <taxon>Pseudomonadota</taxon>
        <taxon>Gammaproteobacteria</taxon>
        <taxon>Pseudomonadales</taxon>
        <taxon>Pseudomonadaceae</taxon>
        <taxon>Pseudomonas</taxon>
    </lineage>
</organism>
<dbReference type="EMBL" id="JAGYHF010000007">
    <property type="protein sequence ID" value="MBS4079757.1"/>
    <property type="molecule type" value="Genomic_DNA"/>
</dbReference>
<proteinExistence type="predicted"/>
<gene>
    <name evidence="1" type="ORF">KFS80_15825</name>
</gene>
<sequence length="83" mass="9631">MKKAELEEYLEGKINDKARLILDEDMVHDGAALGEMQFYFCMRRILNKKANLEDVGTLRAMNNLMRMLGLLSPKETLRSKIEK</sequence>
<protein>
    <submittedName>
        <fullName evidence="1">Uncharacterized protein</fullName>
    </submittedName>
</protein>
<keyword evidence="2" id="KW-1185">Reference proteome</keyword>
<evidence type="ECO:0000313" key="1">
    <source>
        <dbReference type="EMBL" id="MBS4079757.1"/>
    </source>
</evidence>
<name>A0ABS5N1T8_9PSED</name>
<reference evidence="1 2" key="1">
    <citation type="submission" date="2021-04" db="EMBL/GenBank/DDBJ databases">
        <title>Pseudomonas rustica sp. nov. isolated from raw milk.</title>
        <authorList>
            <person name="Fiedler G."/>
            <person name="Gieschler S."/>
            <person name="Kabisch J."/>
            <person name="Grimmler C."/>
            <person name="Brinks E."/>
            <person name="Wagner N."/>
            <person name="Hetzer B."/>
            <person name="Franz C.M.A.P."/>
            <person name="Boehnlein C."/>
        </authorList>
    </citation>
    <scope>NUCLEOTIDE SEQUENCE [LARGE SCALE GENOMIC DNA]</scope>
    <source>
        <strain evidence="1 2">MBT-4</strain>
    </source>
</reference>